<proteinExistence type="predicted"/>
<evidence type="ECO:0000313" key="4">
    <source>
        <dbReference type="EMBL" id="QHS83914.1"/>
    </source>
</evidence>
<dbReference type="GO" id="GO:0008270">
    <property type="term" value="F:zinc ion binding"/>
    <property type="evidence" value="ECO:0007669"/>
    <property type="project" value="InterPro"/>
</dbReference>
<dbReference type="InterPro" id="IPR015797">
    <property type="entry name" value="NUDIX_hydrolase-like_dom_sf"/>
</dbReference>
<protein>
    <recommendedName>
        <fullName evidence="5">Nudix hydrolase domain-containing protein</fullName>
    </recommendedName>
</protein>
<dbReference type="Pfam" id="PF00293">
    <property type="entry name" value="NUDIX"/>
    <property type="match status" value="1"/>
</dbReference>
<dbReference type="GO" id="GO:0004081">
    <property type="term" value="F:bis(5'-nucleosyl)-tetraphosphatase (asymmetrical) activity"/>
    <property type="evidence" value="ECO:0007669"/>
    <property type="project" value="TreeGrafter"/>
</dbReference>
<dbReference type="PROSITE" id="PS50158">
    <property type="entry name" value="ZF_CCHC"/>
    <property type="match status" value="1"/>
</dbReference>
<feature type="domain" description="CCHC-type" evidence="2">
    <location>
        <begin position="8"/>
        <end position="22"/>
    </location>
</feature>
<sequence>MKTSYNICNNCGKQGHLFQDCKMPIISIGIILFRKSPRGTEYLMIRRKDSFGFSDFLRGKYGIYNKNYVKNIVDEMTIHEKKKILERDFIDTSKKINDENIYKKWLPLYDGIIIDNTLIKIDDVIKNSITSWQEPEWGFPKGRRDYQEKDIDCAIREFEEETGYSKSHIKIVENVIPYEEIFFGSNYKAYKHKYYLAYMKDHIDILNKFQRSEVSKLEWKTYTECLNSIRPYNSEKKGMLNKIDNAINNFLIF</sequence>
<dbReference type="EMBL" id="MN738770">
    <property type="protein sequence ID" value="QHS83914.1"/>
    <property type="molecule type" value="Genomic_DNA"/>
</dbReference>
<keyword evidence="1" id="KW-0378">Hydrolase</keyword>
<accession>A0A6C0AVR3</accession>
<dbReference type="SUPFAM" id="SSF55811">
    <property type="entry name" value="Nudix"/>
    <property type="match status" value="1"/>
</dbReference>
<dbReference type="Gene3D" id="3.90.79.10">
    <property type="entry name" value="Nucleoside Triphosphate Pyrophosphohydrolase"/>
    <property type="match status" value="1"/>
</dbReference>
<dbReference type="InterPro" id="IPR051325">
    <property type="entry name" value="Nudix_hydrolase_domain"/>
</dbReference>
<dbReference type="PROSITE" id="PS51462">
    <property type="entry name" value="NUDIX"/>
    <property type="match status" value="1"/>
</dbReference>
<dbReference type="PANTHER" id="PTHR21340">
    <property type="entry name" value="DIADENOSINE 5,5-P1,P4-TETRAPHOSPHATE PYROPHOSPHOHYDROLASE MUTT"/>
    <property type="match status" value="1"/>
</dbReference>
<dbReference type="PROSITE" id="PS00893">
    <property type="entry name" value="NUDIX_BOX"/>
    <property type="match status" value="1"/>
</dbReference>
<evidence type="ECO:0000259" key="3">
    <source>
        <dbReference type="PROSITE" id="PS51462"/>
    </source>
</evidence>
<dbReference type="GO" id="GO:0003676">
    <property type="term" value="F:nucleic acid binding"/>
    <property type="evidence" value="ECO:0007669"/>
    <property type="project" value="InterPro"/>
</dbReference>
<dbReference type="AlphaFoldDB" id="A0A6C0AVR3"/>
<dbReference type="InterPro" id="IPR001878">
    <property type="entry name" value="Znf_CCHC"/>
</dbReference>
<dbReference type="PANTHER" id="PTHR21340:SF0">
    <property type="entry name" value="BIS(5'-NUCLEOSYL)-TETRAPHOSPHATASE [ASYMMETRICAL]"/>
    <property type="match status" value="1"/>
</dbReference>
<organism evidence="4">
    <name type="scientific">viral metagenome</name>
    <dbReference type="NCBI Taxonomy" id="1070528"/>
    <lineage>
        <taxon>unclassified sequences</taxon>
        <taxon>metagenomes</taxon>
        <taxon>organismal metagenomes</taxon>
    </lineage>
</organism>
<dbReference type="InterPro" id="IPR020084">
    <property type="entry name" value="NUDIX_hydrolase_CS"/>
</dbReference>
<name>A0A6C0AVR3_9ZZZZ</name>
<dbReference type="GO" id="GO:0006754">
    <property type="term" value="P:ATP biosynthetic process"/>
    <property type="evidence" value="ECO:0007669"/>
    <property type="project" value="TreeGrafter"/>
</dbReference>
<dbReference type="GO" id="GO:0006167">
    <property type="term" value="P:AMP biosynthetic process"/>
    <property type="evidence" value="ECO:0007669"/>
    <property type="project" value="TreeGrafter"/>
</dbReference>
<evidence type="ECO:0000259" key="2">
    <source>
        <dbReference type="PROSITE" id="PS50158"/>
    </source>
</evidence>
<reference evidence="4" key="1">
    <citation type="journal article" date="2020" name="Nature">
        <title>Giant virus diversity and host interactions through global metagenomics.</title>
        <authorList>
            <person name="Schulz F."/>
            <person name="Roux S."/>
            <person name="Paez-Espino D."/>
            <person name="Jungbluth S."/>
            <person name="Walsh D.A."/>
            <person name="Denef V.J."/>
            <person name="McMahon K.D."/>
            <person name="Konstantinidis K.T."/>
            <person name="Eloe-Fadrosh E.A."/>
            <person name="Kyrpides N.C."/>
            <person name="Woyke T."/>
        </authorList>
    </citation>
    <scope>NUCLEOTIDE SEQUENCE</scope>
    <source>
        <strain evidence="4">GVMAG-S-ERX555965-48</strain>
    </source>
</reference>
<evidence type="ECO:0000256" key="1">
    <source>
        <dbReference type="ARBA" id="ARBA00022801"/>
    </source>
</evidence>
<dbReference type="InterPro" id="IPR000086">
    <property type="entry name" value="NUDIX_hydrolase_dom"/>
</dbReference>
<evidence type="ECO:0008006" key="5">
    <source>
        <dbReference type="Google" id="ProtNLM"/>
    </source>
</evidence>
<feature type="domain" description="Nudix hydrolase" evidence="3">
    <location>
        <begin position="23"/>
        <end position="244"/>
    </location>
</feature>